<sequence length="69" mass="7581">MKGIQVSTDVSESEIAQSHTHTYIHTVQAAIALTLRSCTCRKLPGLCAGEWRCLTHVPQLCITGCLRNQ</sequence>
<protein>
    <submittedName>
        <fullName evidence="1">Uncharacterized protein</fullName>
    </submittedName>
</protein>
<dbReference type="EMBL" id="CM004482">
    <property type="protein sequence ID" value="OCT63455.1"/>
    <property type="molecule type" value="Genomic_DNA"/>
</dbReference>
<accession>A0A974H3W7</accession>
<proteinExistence type="predicted"/>
<evidence type="ECO:0000313" key="1">
    <source>
        <dbReference type="EMBL" id="OCT63455.1"/>
    </source>
</evidence>
<dbReference type="Proteomes" id="UP000694892">
    <property type="component" value="Chromosome 9_10L"/>
</dbReference>
<dbReference type="AlphaFoldDB" id="A0A974H3W7"/>
<name>A0A974H3W7_XENLA</name>
<reference evidence="2" key="1">
    <citation type="journal article" date="2016" name="Nature">
        <title>Genome evolution in the allotetraploid frog Xenopus laevis.</title>
        <authorList>
            <person name="Session A.M."/>
            <person name="Uno Y."/>
            <person name="Kwon T."/>
            <person name="Chapman J.A."/>
            <person name="Toyoda A."/>
            <person name="Takahashi S."/>
            <person name="Fukui A."/>
            <person name="Hikosaka A."/>
            <person name="Suzuki A."/>
            <person name="Kondo M."/>
            <person name="van Heeringen S.J."/>
            <person name="Quigley I."/>
            <person name="Heinz S."/>
            <person name="Ogino H."/>
            <person name="Ochi H."/>
            <person name="Hellsten U."/>
            <person name="Lyons J.B."/>
            <person name="Simakov O."/>
            <person name="Putnam N."/>
            <person name="Stites J."/>
            <person name="Kuroki Y."/>
            <person name="Tanaka T."/>
            <person name="Michiue T."/>
            <person name="Watanabe M."/>
            <person name="Bogdanovic O."/>
            <person name="Lister R."/>
            <person name="Georgiou G."/>
            <person name="Paranjpe S.S."/>
            <person name="van Kruijsbergen I."/>
            <person name="Shu S."/>
            <person name="Carlson J."/>
            <person name="Kinoshita T."/>
            <person name="Ohta Y."/>
            <person name="Mawaribuchi S."/>
            <person name="Jenkins J."/>
            <person name="Grimwood J."/>
            <person name="Schmutz J."/>
            <person name="Mitros T."/>
            <person name="Mozaffari S.V."/>
            <person name="Suzuki Y."/>
            <person name="Haramoto Y."/>
            <person name="Yamamoto T.S."/>
            <person name="Takagi C."/>
            <person name="Heald R."/>
            <person name="Miller K."/>
            <person name="Haudenschild C."/>
            <person name="Kitzman J."/>
            <person name="Nakayama T."/>
            <person name="Izutsu Y."/>
            <person name="Robert J."/>
            <person name="Fortriede J."/>
            <person name="Burns K."/>
            <person name="Lotay V."/>
            <person name="Karimi K."/>
            <person name="Yasuoka Y."/>
            <person name="Dichmann D.S."/>
            <person name="Flajnik M.F."/>
            <person name="Houston D.W."/>
            <person name="Shendure J."/>
            <person name="DuPasquier L."/>
            <person name="Vize P.D."/>
            <person name="Zorn A.M."/>
            <person name="Ito M."/>
            <person name="Marcotte E.M."/>
            <person name="Wallingford J.B."/>
            <person name="Ito Y."/>
            <person name="Asashima M."/>
            <person name="Ueno N."/>
            <person name="Matsuda Y."/>
            <person name="Veenstra G.J."/>
            <person name="Fujiyama A."/>
            <person name="Harland R.M."/>
            <person name="Taira M."/>
            <person name="Rokhsar D.S."/>
        </authorList>
    </citation>
    <scope>NUCLEOTIDE SEQUENCE [LARGE SCALE GENOMIC DNA]</scope>
    <source>
        <strain evidence="2">J</strain>
    </source>
</reference>
<evidence type="ECO:0000313" key="2">
    <source>
        <dbReference type="Proteomes" id="UP000694892"/>
    </source>
</evidence>
<organism evidence="1 2">
    <name type="scientific">Xenopus laevis</name>
    <name type="common">African clawed frog</name>
    <dbReference type="NCBI Taxonomy" id="8355"/>
    <lineage>
        <taxon>Eukaryota</taxon>
        <taxon>Metazoa</taxon>
        <taxon>Chordata</taxon>
        <taxon>Craniata</taxon>
        <taxon>Vertebrata</taxon>
        <taxon>Euteleostomi</taxon>
        <taxon>Amphibia</taxon>
        <taxon>Batrachia</taxon>
        <taxon>Anura</taxon>
        <taxon>Pipoidea</taxon>
        <taxon>Pipidae</taxon>
        <taxon>Xenopodinae</taxon>
        <taxon>Xenopus</taxon>
        <taxon>Xenopus</taxon>
    </lineage>
</organism>
<gene>
    <name evidence="1" type="ORF">XELAEV_18044552mg</name>
</gene>